<name>A0A835SER8_CHLIN</name>
<dbReference type="FunFam" id="1.20.58.760:FF:000009">
    <property type="entry name" value="Translation initiation factor 3 subunit I"/>
    <property type="match status" value="1"/>
</dbReference>
<feature type="region of interest" description="Disordered" evidence="1">
    <location>
        <begin position="1"/>
        <end position="77"/>
    </location>
</feature>
<accession>A0A835SER8</accession>
<evidence type="ECO:0000313" key="3">
    <source>
        <dbReference type="Proteomes" id="UP000650467"/>
    </source>
</evidence>
<dbReference type="GO" id="GO:0004176">
    <property type="term" value="F:ATP-dependent peptidase activity"/>
    <property type="evidence" value="ECO:0007669"/>
    <property type="project" value="InterPro"/>
</dbReference>
<dbReference type="SUPFAM" id="SSF140990">
    <property type="entry name" value="FtsH protease domain-like"/>
    <property type="match status" value="1"/>
</dbReference>
<dbReference type="EMBL" id="JAEHOC010000068">
    <property type="protein sequence ID" value="KAG2424201.1"/>
    <property type="molecule type" value="Genomic_DNA"/>
</dbReference>
<protein>
    <submittedName>
        <fullName evidence="2">Uncharacterized protein</fullName>
    </submittedName>
</protein>
<dbReference type="GO" id="GO:0005524">
    <property type="term" value="F:ATP binding"/>
    <property type="evidence" value="ECO:0007669"/>
    <property type="project" value="InterPro"/>
</dbReference>
<dbReference type="AlphaFoldDB" id="A0A835SER8"/>
<dbReference type="Gene3D" id="1.20.58.760">
    <property type="entry name" value="Peptidase M41"/>
    <property type="match status" value="1"/>
</dbReference>
<reference evidence="2" key="1">
    <citation type="journal article" date="2020" name="bioRxiv">
        <title>Comparative genomics of Chlamydomonas.</title>
        <authorList>
            <person name="Craig R.J."/>
            <person name="Hasan A.R."/>
            <person name="Ness R.W."/>
            <person name="Keightley P.D."/>
        </authorList>
    </citation>
    <scope>NUCLEOTIDE SEQUENCE</scope>
    <source>
        <strain evidence="2">SAG 7.73</strain>
    </source>
</reference>
<feature type="compositionally biased region" description="Low complexity" evidence="1">
    <location>
        <begin position="42"/>
        <end position="77"/>
    </location>
</feature>
<dbReference type="GO" id="GO:0006508">
    <property type="term" value="P:proteolysis"/>
    <property type="evidence" value="ECO:0007669"/>
    <property type="project" value="InterPro"/>
</dbReference>
<evidence type="ECO:0000313" key="2">
    <source>
        <dbReference type="EMBL" id="KAG2424201.1"/>
    </source>
</evidence>
<dbReference type="InterPro" id="IPR037219">
    <property type="entry name" value="Peptidase_M41-like"/>
</dbReference>
<evidence type="ECO:0000256" key="1">
    <source>
        <dbReference type="SAM" id="MobiDB-lite"/>
    </source>
</evidence>
<dbReference type="Proteomes" id="UP000650467">
    <property type="component" value="Unassembled WGS sequence"/>
</dbReference>
<gene>
    <name evidence="2" type="ORF">HXX76_014734</name>
</gene>
<keyword evidence="3" id="KW-1185">Reference proteome</keyword>
<dbReference type="OrthoDB" id="66620at2759"/>
<sequence>MRTLKCGRGELRARPQTGAHWPALSFSRVLPATRPRPRTSVASAPETSGSSTTSGTSASTSRAPATSTSTSTPTYDPAATASLLDAVLPAPPTPAAASRARSASAAAAAATPAAPDPTDLQSLVKELDRLLAAATSGEEGGGEEGAAAGRRAEAAAVALAARGAELGLLRGYGCARAVPKRNYTLEELRLNRIEPEKLLSPKDTQLNSVRDAARLAAGAGLVAAAVAQQWDAGHVLGAAFAGVAVLTADQVANGGGGEALLVDTLGRLLRPQTYGARVAAHEAGHMLVAYLVGLLPRAYTLSSLDAFLRYRALNIQAGTRFCDSDFAAEVAGGRLKASSLDRYTCVALAGVVTEYLQYGVAEGGLGDVRQLDDMFRALGFTQKKADAEVRWAVLNTAELLRRHSALHAELAAAMARGASVGQCIALIEGRLAGCADV</sequence>
<organism evidence="2 3">
    <name type="scientific">Chlamydomonas incerta</name>
    <dbReference type="NCBI Taxonomy" id="51695"/>
    <lineage>
        <taxon>Eukaryota</taxon>
        <taxon>Viridiplantae</taxon>
        <taxon>Chlorophyta</taxon>
        <taxon>core chlorophytes</taxon>
        <taxon>Chlorophyceae</taxon>
        <taxon>CS clade</taxon>
        <taxon>Chlamydomonadales</taxon>
        <taxon>Chlamydomonadaceae</taxon>
        <taxon>Chlamydomonas</taxon>
    </lineage>
</organism>
<dbReference type="GO" id="GO:0004222">
    <property type="term" value="F:metalloendopeptidase activity"/>
    <property type="evidence" value="ECO:0007669"/>
    <property type="project" value="InterPro"/>
</dbReference>
<comment type="caution">
    <text evidence="2">The sequence shown here is derived from an EMBL/GenBank/DDBJ whole genome shotgun (WGS) entry which is preliminary data.</text>
</comment>
<proteinExistence type="predicted"/>
<dbReference type="PANTHER" id="PTHR33471:SF1">
    <property type="entry name" value="OS01G0382700 PROTEIN"/>
    <property type="match status" value="1"/>
</dbReference>
<dbReference type="PANTHER" id="PTHR33471">
    <property type="entry name" value="ATP-DEPENDENT ZINC METALLOPROTEASE-RELATED"/>
    <property type="match status" value="1"/>
</dbReference>